<accession>A0ABS2W8W3</accession>
<comment type="caution">
    <text evidence="1">The sequence shown here is derived from an EMBL/GenBank/DDBJ whole genome shotgun (WGS) entry which is preliminary data.</text>
</comment>
<sequence length="317" mass="36106">MNSKLTEYQLSKLKPLELKLKRAVHSGDTDKAIELATQIQRLFPNEWRKHHRLLRAKLWAFESCLDANRISYAQRGFIGIRKLSASNTRLYLEASSLLAVCHLRSKDTSTAKTLIKEVIEKINNISSERTKHQFQKRLIERIEEECILTELIGTNDLAMNIEEIQAKAVLLIQRNSDTEIFQFIGNSIPTASIDLLRDVRAYSLNQLPPPDRKLLPSPDKAEEPQKIGKTAFGIIKRIAWKTFCNPDSTIYKLWKNRVPKVFNEGYFSAAVVTTMGDFKIGIPLLASGISALIMKYTAEEFCELSKPKGLMIDRGKE</sequence>
<dbReference type="EMBL" id="JAFFZP010000017">
    <property type="protein sequence ID" value="MBN0988050.1"/>
    <property type="molecule type" value="Genomic_DNA"/>
</dbReference>
<evidence type="ECO:0008006" key="3">
    <source>
        <dbReference type="Google" id="ProtNLM"/>
    </source>
</evidence>
<name>A0ABS2W8W3_9GAMM</name>
<organism evidence="1 2">
    <name type="scientific">Amphritea pacifica</name>
    <dbReference type="NCBI Taxonomy" id="2811233"/>
    <lineage>
        <taxon>Bacteria</taxon>
        <taxon>Pseudomonadati</taxon>
        <taxon>Pseudomonadota</taxon>
        <taxon>Gammaproteobacteria</taxon>
        <taxon>Oceanospirillales</taxon>
        <taxon>Oceanospirillaceae</taxon>
        <taxon>Amphritea</taxon>
    </lineage>
</organism>
<evidence type="ECO:0000313" key="1">
    <source>
        <dbReference type="EMBL" id="MBN0988050.1"/>
    </source>
</evidence>
<dbReference type="Proteomes" id="UP000760472">
    <property type="component" value="Unassembled WGS sequence"/>
</dbReference>
<dbReference type="RefSeq" id="WP_205210206.1">
    <property type="nucleotide sequence ID" value="NZ_JAFFZO010000012.1"/>
</dbReference>
<gene>
    <name evidence="1" type="ORF">JW498_11795</name>
</gene>
<keyword evidence="2" id="KW-1185">Reference proteome</keyword>
<proteinExistence type="predicted"/>
<reference evidence="1 2" key="1">
    <citation type="submission" date="2021-02" db="EMBL/GenBank/DDBJ databases">
        <title>A novel species of genus Amphritea isolated from a fishpond in China.</title>
        <authorList>
            <person name="Lu H."/>
        </authorList>
    </citation>
    <scope>NUCLEOTIDE SEQUENCE [LARGE SCALE GENOMIC DNA]</scope>
    <source>
        <strain evidence="1 2">RP18W</strain>
    </source>
</reference>
<evidence type="ECO:0000313" key="2">
    <source>
        <dbReference type="Proteomes" id="UP000760472"/>
    </source>
</evidence>
<protein>
    <recommendedName>
        <fullName evidence="3">Tetratricopeptide repeat protein</fullName>
    </recommendedName>
</protein>